<protein>
    <submittedName>
        <fullName evidence="2">Carboxyl-terminal protease</fullName>
    </submittedName>
</protein>
<sequence>MLVVIGFIIGRRIPLFFVTNNIKNIKFTFYILKTAYMKKISTILTLLLLSAFTLQSCDDMDDKAVPVNDFIWKGLNLYYYWQPDVPDLADNRFGNQGELNSYLQGFSSPEALFNNLKYVDPTSTAKSDRFSVLVSDYNVLEAALQGVSKSNGVEYGLVYTDETQTSIFGYVRYILPDTDASAKDIQRGDIFYAVDGVSLTVNNYRNLLGSDTYTLNLADYNDGTVTPNGESVTLTKAQYAEDPVYFSDVVYNEGGKTIGYLMYNGFYSPYDAELNNAFGDFVAQGVNELVLDLRYNGGGSVRTATYLASMITGQQLEGQLFAKEQWNPKLQSYFEDNNPEAITNNFTSSLSDNTSINHLNLTRVYILATGSTASASELIINCLKPYVDVVVIGTTTIGKNVGSVTLYDSPDFSKNDVDPSHRYAMQPIVLKIVNKNGFGEYEEGIEPTIEMPEDYDNLGVIGSPDEPLLATAINQITAAGRMPQQPHKSHRLFKGSKNLQPFSEEMFIEEAPKGLDHLIKNLPQ</sequence>
<dbReference type="Gene3D" id="3.90.226.10">
    <property type="entry name" value="2-enoyl-CoA Hydratase, Chain A, domain 1"/>
    <property type="match status" value="1"/>
</dbReference>
<dbReference type="Gene3D" id="2.30.42.10">
    <property type="match status" value="1"/>
</dbReference>
<feature type="domain" description="Tail specific protease" evidence="1">
    <location>
        <begin position="227"/>
        <end position="452"/>
    </location>
</feature>
<keyword evidence="2" id="KW-0378">Hydrolase</keyword>
<gene>
    <name evidence="2" type="ORF">NU09_3340</name>
</gene>
<name>A0A444W3P8_9FLAO</name>
<evidence type="ECO:0000313" key="2">
    <source>
        <dbReference type="EMBL" id="RYJ40510.1"/>
    </source>
</evidence>
<dbReference type="CDD" id="cd07561">
    <property type="entry name" value="Peptidase_S41_CPP_like"/>
    <property type="match status" value="1"/>
</dbReference>
<dbReference type="PANTHER" id="PTHR32060">
    <property type="entry name" value="TAIL-SPECIFIC PROTEASE"/>
    <property type="match status" value="1"/>
</dbReference>
<dbReference type="InterPro" id="IPR036034">
    <property type="entry name" value="PDZ_sf"/>
</dbReference>
<accession>A0A444W3P8</accession>
<comment type="caution">
    <text evidence="2">The sequence shown here is derived from an EMBL/GenBank/DDBJ whole genome shotgun (WGS) entry which is preliminary data.</text>
</comment>
<dbReference type="PANTHER" id="PTHR32060:SF30">
    <property type="entry name" value="CARBOXY-TERMINAL PROCESSING PROTEASE CTPA"/>
    <property type="match status" value="1"/>
</dbReference>
<dbReference type="GO" id="GO:0004175">
    <property type="term" value="F:endopeptidase activity"/>
    <property type="evidence" value="ECO:0007669"/>
    <property type="project" value="TreeGrafter"/>
</dbReference>
<dbReference type="InterPro" id="IPR041613">
    <property type="entry name" value="Pept_S41_N"/>
</dbReference>
<evidence type="ECO:0000259" key="1">
    <source>
        <dbReference type="SMART" id="SM00245"/>
    </source>
</evidence>
<dbReference type="Proteomes" id="UP000289775">
    <property type="component" value="Unassembled WGS sequence"/>
</dbReference>
<evidence type="ECO:0000313" key="3">
    <source>
        <dbReference type="Proteomes" id="UP000289775"/>
    </source>
</evidence>
<dbReference type="Gene3D" id="3.30.750.170">
    <property type="match status" value="1"/>
</dbReference>
<dbReference type="GO" id="GO:0008236">
    <property type="term" value="F:serine-type peptidase activity"/>
    <property type="evidence" value="ECO:0007669"/>
    <property type="project" value="InterPro"/>
</dbReference>
<organism evidence="2 3">
    <name type="scientific">Flavobacterium beibuense</name>
    <dbReference type="NCBI Taxonomy" id="657326"/>
    <lineage>
        <taxon>Bacteria</taxon>
        <taxon>Pseudomonadati</taxon>
        <taxon>Bacteroidota</taxon>
        <taxon>Flavobacteriia</taxon>
        <taxon>Flavobacteriales</taxon>
        <taxon>Flavobacteriaceae</taxon>
        <taxon>Flavobacterium</taxon>
    </lineage>
</organism>
<dbReference type="Pfam" id="PF18294">
    <property type="entry name" value="Pept_S41_N"/>
    <property type="match status" value="1"/>
</dbReference>
<dbReference type="AlphaFoldDB" id="A0A444W3P8"/>
<dbReference type="SUPFAM" id="SSF50156">
    <property type="entry name" value="PDZ domain-like"/>
    <property type="match status" value="1"/>
</dbReference>
<dbReference type="EMBL" id="JUIW01000013">
    <property type="protein sequence ID" value="RYJ40510.1"/>
    <property type="molecule type" value="Genomic_DNA"/>
</dbReference>
<keyword evidence="3" id="KW-1185">Reference proteome</keyword>
<reference evidence="2 3" key="1">
    <citation type="submission" date="2014-12" db="EMBL/GenBank/DDBJ databases">
        <title>Genome sequence of Flavobacterium beibuense RSKm HC5.</title>
        <authorList>
            <person name="Kim J.F."/>
            <person name="Song J.Y."/>
            <person name="Kwak M.-J."/>
            <person name="Lee S.-W."/>
        </authorList>
    </citation>
    <scope>NUCLEOTIDE SEQUENCE [LARGE SCALE GENOMIC DNA]</scope>
    <source>
        <strain evidence="2 3">RSKm HC5</strain>
    </source>
</reference>
<dbReference type="GO" id="GO:0007165">
    <property type="term" value="P:signal transduction"/>
    <property type="evidence" value="ECO:0007669"/>
    <property type="project" value="TreeGrafter"/>
</dbReference>
<dbReference type="GO" id="GO:0030288">
    <property type="term" value="C:outer membrane-bounded periplasmic space"/>
    <property type="evidence" value="ECO:0007669"/>
    <property type="project" value="TreeGrafter"/>
</dbReference>
<keyword evidence="2" id="KW-0645">Protease</keyword>
<dbReference type="GO" id="GO:0006508">
    <property type="term" value="P:proteolysis"/>
    <property type="evidence" value="ECO:0007669"/>
    <property type="project" value="UniProtKB-KW"/>
</dbReference>
<dbReference type="SUPFAM" id="SSF52096">
    <property type="entry name" value="ClpP/crotonase"/>
    <property type="match status" value="1"/>
</dbReference>
<dbReference type="SMART" id="SM00245">
    <property type="entry name" value="TSPc"/>
    <property type="match status" value="1"/>
</dbReference>
<proteinExistence type="predicted"/>
<dbReference type="InterPro" id="IPR005151">
    <property type="entry name" value="Tail-specific_protease"/>
</dbReference>
<dbReference type="InterPro" id="IPR029045">
    <property type="entry name" value="ClpP/crotonase-like_dom_sf"/>
</dbReference>
<dbReference type="Pfam" id="PF03572">
    <property type="entry name" value="Peptidase_S41"/>
    <property type="match status" value="1"/>
</dbReference>